<dbReference type="InterPro" id="IPR050925">
    <property type="entry name" value="Rhomboid_protease_S54"/>
</dbReference>
<feature type="compositionally biased region" description="Basic and acidic residues" evidence="7">
    <location>
        <begin position="260"/>
        <end position="298"/>
    </location>
</feature>
<dbReference type="Gene3D" id="1.20.1540.10">
    <property type="entry name" value="Rhomboid-like"/>
    <property type="match status" value="1"/>
</dbReference>
<feature type="transmembrane region" description="Helical" evidence="8">
    <location>
        <begin position="514"/>
        <end position="534"/>
    </location>
</feature>
<feature type="compositionally biased region" description="Polar residues" evidence="7">
    <location>
        <begin position="107"/>
        <end position="118"/>
    </location>
</feature>
<dbReference type="EMBL" id="JAVRQU010000022">
    <property type="protein sequence ID" value="KAK5691172.1"/>
    <property type="molecule type" value="Genomic_DNA"/>
</dbReference>
<dbReference type="Proteomes" id="UP001310594">
    <property type="component" value="Unassembled WGS sequence"/>
</dbReference>
<keyword evidence="4" id="KW-0378">Hydrolase</keyword>
<organism evidence="10 11">
    <name type="scientific">Elasticomyces elasticus</name>
    <dbReference type="NCBI Taxonomy" id="574655"/>
    <lineage>
        <taxon>Eukaryota</taxon>
        <taxon>Fungi</taxon>
        <taxon>Dikarya</taxon>
        <taxon>Ascomycota</taxon>
        <taxon>Pezizomycotina</taxon>
        <taxon>Dothideomycetes</taxon>
        <taxon>Dothideomycetidae</taxon>
        <taxon>Mycosphaerellales</taxon>
        <taxon>Teratosphaeriaceae</taxon>
        <taxon>Elasticomyces</taxon>
    </lineage>
</organism>
<proteinExistence type="inferred from homology"/>
<keyword evidence="6 8" id="KW-0472">Membrane</keyword>
<evidence type="ECO:0000313" key="10">
    <source>
        <dbReference type="EMBL" id="KAK5691172.1"/>
    </source>
</evidence>
<name>A0AAN7VYM5_9PEZI</name>
<evidence type="ECO:0000313" key="11">
    <source>
        <dbReference type="Proteomes" id="UP001310594"/>
    </source>
</evidence>
<dbReference type="InterPro" id="IPR022764">
    <property type="entry name" value="Peptidase_S54_rhomboid_dom"/>
</dbReference>
<evidence type="ECO:0000256" key="6">
    <source>
        <dbReference type="ARBA" id="ARBA00023136"/>
    </source>
</evidence>
<sequence length="625" mass="68220">MNNVWSSIAVQAPRARRQAGPLLELFNGYARCHSGKASSRARLQRRVEQTARIWQHPQHATVTRRAFSASTILSAKKPQRPPPSPHVPGVSPNSRPAEASKLEPAQTVASHTEGVSTQDESEAVSWRDYDSEGGMPLPAGEVSQPEINRIFGNEDVDAENGNYILNVMHWRRQSGALVDSGIDFPRRSGVSREQALQALQYVRGLDPSFDEQAAGQTWAEEETLRLQEELQNRAVEVGLYKRDKDVEYYEGEEANQGTPEGRERSGESVLRTHREEREAAREVEQAEKAAKEEREQKATLHSTRGPLELSGGVQPAVAMTKTGSGGITIGSGPRSAWLAPIERKPWVKYYEEQANLIKDNILPKMSNAKRLTPSLLVVLFTLAGSYYLSQNYTPPPTSARMWPDTKPAVATLTGITALLGVAFIAGRLPPLWKTFNKYFTIVSAVPTAASMIGSMFRHDTFYHITVNTLFLWSFGLTLHEDVGRGTFLAIFFSAGVVGGYVSLTHMVLRELWTGYAWGVSAAALGVFGAACTLRPNGTLQVGSVELPFAAWILVVIFAGVDVFAAARGMRTGIDHFGHIGGLATGITAGLLLRRQGQSQKKEALMQYEPAAVTKASDEGGVSPVG</sequence>
<evidence type="ECO:0000256" key="1">
    <source>
        <dbReference type="ARBA" id="ARBA00004141"/>
    </source>
</evidence>
<feature type="region of interest" description="Disordered" evidence="7">
    <location>
        <begin position="74"/>
        <end position="142"/>
    </location>
</feature>
<evidence type="ECO:0000256" key="8">
    <source>
        <dbReference type="SAM" id="Phobius"/>
    </source>
</evidence>
<evidence type="ECO:0000256" key="3">
    <source>
        <dbReference type="ARBA" id="ARBA00022692"/>
    </source>
</evidence>
<comment type="caution">
    <text evidence="10">The sequence shown here is derived from an EMBL/GenBank/DDBJ whole genome shotgun (WGS) entry which is preliminary data.</text>
</comment>
<dbReference type="PANTHER" id="PTHR43731">
    <property type="entry name" value="RHOMBOID PROTEASE"/>
    <property type="match status" value="1"/>
</dbReference>
<dbReference type="GO" id="GO:0016020">
    <property type="term" value="C:membrane"/>
    <property type="evidence" value="ECO:0007669"/>
    <property type="project" value="UniProtKB-SubCell"/>
</dbReference>
<dbReference type="GO" id="GO:0006465">
    <property type="term" value="P:signal peptide processing"/>
    <property type="evidence" value="ECO:0007669"/>
    <property type="project" value="TreeGrafter"/>
</dbReference>
<comment type="subcellular location">
    <subcellularLocation>
        <location evidence="1">Membrane</location>
        <topology evidence="1">Multi-pass membrane protein</topology>
    </subcellularLocation>
</comment>
<evidence type="ECO:0000256" key="5">
    <source>
        <dbReference type="ARBA" id="ARBA00022989"/>
    </source>
</evidence>
<dbReference type="AlphaFoldDB" id="A0AAN7VYM5"/>
<gene>
    <name evidence="10" type="ORF">LTR97_011824</name>
</gene>
<protein>
    <recommendedName>
        <fullName evidence="9">Peptidase S54 rhomboid domain-containing protein</fullName>
    </recommendedName>
</protein>
<accession>A0AAN7VYM5</accession>
<feature type="transmembrane region" description="Helical" evidence="8">
    <location>
        <begin position="546"/>
        <end position="569"/>
    </location>
</feature>
<feature type="region of interest" description="Disordered" evidence="7">
    <location>
        <begin position="250"/>
        <end position="310"/>
    </location>
</feature>
<reference evidence="10" key="1">
    <citation type="submission" date="2023-08" db="EMBL/GenBank/DDBJ databases">
        <title>Black Yeasts Isolated from many extreme environments.</title>
        <authorList>
            <person name="Coleine C."/>
            <person name="Stajich J.E."/>
            <person name="Selbmann L."/>
        </authorList>
    </citation>
    <scope>NUCLEOTIDE SEQUENCE</scope>
    <source>
        <strain evidence="10">CCFEE 5810</strain>
    </source>
</reference>
<dbReference type="Pfam" id="PF01694">
    <property type="entry name" value="Rhomboid"/>
    <property type="match status" value="1"/>
</dbReference>
<feature type="transmembrane region" description="Helical" evidence="8">
    <location>
        <begin position="486"/>
        <end position="508"/>
    </location>
</feature>
<feature type="transmembrane region" description="Helical" evidence="8">
    <location>
        <begin position="575"/>
        <end position="592"/>
    </location>
</feature>
<feature type="transmembrane region" description="Helical" evidence="8">
    <location>
        <begin position="462"/>
        <end position="479"/>
    </location>
</feature>
<feature type="transmembrane region" description="Helical" evidence="8">
    <location>
        <begin position="408"/>
        <end position="426"/>
    </location>
</feature>
<evidence type="ECO:0000259" key="9">
    <source>
        <dbReference type="Pfam" id="PF01694"/>
    </source>
</evidence>
<dbReference type="PANTHER" id="PTHR43731:SF14">
    <property type="entry name" value="PRESENILIN-ASSOCIATED RHOMBOID-LIKE PROTEIN, MITOCHONDRIAL"/>
    <property type="match status" value="1"/>
</dbReference>
<dbReference type="SUPFAM" id="SSF144091">
    <property type="entry name" value="Rhomboid-like"/>
    <property type="match status" value="1"/>
</dbReference>
<evidence type="ECO:0000256" key="7">
    <source>
        <dbReference type="SAM" id="MobiDB-lite"/>
    </source>
</evidence>
<evidence type="ECO:0000256" key="2">
    <source>
        <dbReference type="ARBA" id="ARBA00009045"/>
    </source>
</evidence>
<feature type="transmembrane region" description="Helical" evidence="8">
    <location>
        <begin position="371"/>
        <end position="388"/>
    </location>
</feature>
<evidence type="ECO:0000256" key="4">
    <source>
        <dbReference type="ARBA" id="ARBA00022801"/>
    </source>
</evidence>
<comment type="similarity">
    <text evidence="2">Belongs to the peptidase S54 family.</text>
</comment>
<keyword evidence="5 8" id="KW-1133">Transmembrane helix</keyword>
<dbReference type="InterPro" id="IPR035952">
    <property type="entry name" value="Rhomboid-like_sf"/>
</dbReference>
<feature type="domain" description="Peptidase S54 rhomboid" evidence="9">
    <location>
        <begin position="451"/>
        <end position="594"/>
    </location>
</feature>
<dbReference type="GO" id="GO:0004252">
    <property type="term" value="F:serine-type endopeptidase activity"/>
    <property type="evidence" value="ECO:0007669"/>
    <property type="project" value="InterPro"/>
</dbReference>
<keyword evidence="3 8" id="KW-0812">Transmembrane</keyword>